<gene>
    <name evidence="6" type="ORF">BTE48_14405</name>
</gene>
<dbReference type="OrthoDB" id="9808559at2"/>
<dbReference type="Pfam" id="PF12838">
    <property type="entry name" value="Fer4_7"/>
    <property type="match status" value="1"/>
</dbReference>
<feature type="domain" description="4Fe-4S ferredoxin-type" evidence="5">
    <location>
        <begin position="233"/>
        <end position="262"/>
    </location>
</feature>
<dbReference type="PROSITE" id="PS00198">
    <property type="entry name" value="4FE4S_FER_1"/>
    <property type="match status" value="1"/>
</dbReference>
<accession>A0A1T4S6Z8</accession>
<keyword evidence="4" id="KW-0411">Iron-sulfur</keyword>
<dbReference type="InterPro" id="IPR017900">
    <property type="entry name" value="4Fe4S_Fe_S_CS"/>
</dbReference>
<dbReference type="InterPro" id="IPR050572">
    <property type="entry name" value="Fe-S_Ferredoxin"/>
</dbReference>
<dbReference type="Gene3D" id="3.30.70.20">
    <property type="match status" value="2"/>
</dbReference>
<evidence type="ECO:0000256" key="4">
    <source>
        <dbReference type="ARBA" id="ARBA00023014"/>
    </source>
</evidence>
<dbReference type="SUPFAM" id="SSF54862">
    <property type="entry name" value="4Fe-4S ferredoxins"/>
    <property type="match status" value="1"/>
</dbReference>
<keyword evidence="7" id="KW-1185">Reference proteome</keyword>
<evidence type="ECO:0000256" key="2">
    <source>
        <dbReference type="ARBA" id="ARBA00022723"/>
    </source>
</evidence>
<dbReference type="STRING" id="64969.SAMN02745127_02800"/>
<feature type="domain" description="4Fe-4S ferredoxin-type" evidence="5">
    <location>
        <begin position="468"/>
        <end position="499"/>
    </location>
</feature>
<dbReference type="RefSeq" id="WP_078746328.1">
    <property type="nucleotide sequence ID" value="NZ_FUXG01000025.1"/>
</dbReference>
<organism evidence="6 7">
    <name type="scientific">Oceanospirillum multiglobuliferum</name>
    <dbReference type="NCBI Taxonomy" id="64969"/>
    <lineage>
        <taxon>Bacteria</taxon>
        <taxon>Pseudomonadati</taxon>
        <taxon>Pseudomonadota</taxon>
        <taxon>Gammaproteobacteria</taxon>
        <taxon>Oceanospirillales</taxon>
        <taxon>Oceanospirillaceae</taxon>
        <taxon>Oceanospirillum</taxon>
    </lineage>
</organism>
<protein>
    <recommendedName>
        <fullName evidence="5">4Fe-4S ferredoxin-type domain-containing protein</fullName>
    </recommendedName>
</protein>
<proteinExistence type="predicted"/>
<dbReference type="Pfam" id="PF13237">
    <property type="entry name" value="Fer4_10"/>
    <property type="match status" value="1"/>
</dbReference>
<dbReference type="InterPro" id="IPR017896">
    <property type="entry name" value="4Fe4S_Fe-S-bd"/>
</dbReference>
<reference evidence="6 7" key="1">
    <citation type="submission" date="2017-01" db="EMBL/GenBank/DDBJ databases">
        <title>Genome Sequencing of a Marine Spirillum, Oceanospirillum multiglobuliferum ATCC 33336, from Japan.</title>
        <authorList>
            <person name="Carney J.G."/>
            <person name="Trachtenberg A.M."/>
            <person name="Rheaume B.A."/>
            <person name="Linnane J.D."/>
            <person name="Pitts N.L."/>
            <person name="Mykles D.L."/>
            <person name="Maclea K.S."/>
        </authorList>
    </citation>
    <scope>NUCLEOTIDE SEQUENCE [LARGE SCALE GENOMIC DNA]</scope>
    <source>
        <strain evidence="6 7">ATCC 33336</strain>
    </source>
</reference>
<sequence length="580" mass="63974">MTVQSTEQQPLNQYARHHVLTALSRPQNLAAPSISYQSKGHLLMIGADDLARLAAVQLYALHGPQAVASLSLLITDPVQDLNNPALEEALKQTEKLPIAYGKPTQIKGYMGQFEVWVKAEGAETEEAIHLAPALIAKKQFDLIIDLGQTPSLSQELSPPGYFYIQGERYTQENSTTHKLHELLEQLPDYIGEFEKPMFLRVNHDLCAHSSRGLTGCTRCLDVCPADAIQSLNRQIEVDHYLCHGAGGCSTACPTGALSFAIPKSSMMLEYLQRLLKQYREQGGEQPVLVFHGADTEVNLEHWPAHLIPVELEEITSVGPELWLQAFCAGSEQVVLLTDAQTPDSLLTLLRKELKLAQSLLRAMGYAESALRLVEDQNALSANPYAHDATNSIKVPSLQNKVQLDPLAKRDLLLAAIDHLYQYAPETIEQLPLPAFAPFGQISVEADACTLCFSCVAVCPTASLSTTQTHPALNFTEANCVQCGLCQAACPEKAISLDTRFLFNADLRHAPRVVCQDEPFCCRDCGTAFAPARTVQRIKEKLQHHSMFAGDAIRRLELCEDCRVKDIYRDLVADPTKQLSI</sequence>
<dbReference type="PROSITE" id="PS51379">
    <property type="entry name" value="4FE4S_FER_2"/>
    <property type="match status" value="3"/>
</dbReference>
<evidence type="ECO:0000313" key="6">
    <source>
        <dbReference type="EMBL" id="OPX54419.1"/>
    </source>
</evidence>
<dbReference type="PANTHER" id="PTHR43687:SF4">
    <property type="entry name" value="BLR5484 PROTEIN"/>
    <property type="match status" value="1"/>
</dbReference>
<name>A0A1T4S6Z8_9GAMM</name>
<evidence type="ECO:0000256" key="3">
    <source>
        <dbReference type="ARBA" id="ARBA00023004"/>
    </source>
</evidence>
<dbReference type="GO" id="GO:0046872">
    <property type="term" value="F:metal ion binding"/>
    <property type="evidence" value="ECO:0007669"/>
    <property type="project" value="UniProtKB-KW"/>
</dbReference>
<dbReference type="PANTHER" id="PTHR43687">
    <property type="entry name" value="ADENYLYLSULFATE REDUCTASE, BETA SUBUNIT"/>
    <property type="match status" value="1"/>
</dbReference>
<evidence type="ECO:0000313" key="7">
    <source>
        <dbReference type="Proteomes" id="UP000191418"/>
    </source>
</evidence>
<dbReference type="EMBL" id="MTSM01000026">
    <property type="protein sequence ID" value="OPX54419.1"/>
    <property type="molecule type" value="Genomic_DNA"/>
</dbReference>
<comment type="caution">
    <text evidence="6">The sequence shown here is derived from an EMBL/GenBank/DDBJ whole genome shotgun (WGS) entry which is preliminary data.</text>
</comment>
<dbReference type="GO" id="GO:0051539">
    <property type="term" value="F:4 iron, 4 sulfur cluster binding"/>
    <property type="evidence" value="ECO:0007669"/>
    <property type="project" value="UniProtKB-KW"/>
</dbReference>
<dbReference type="Proteomes" id="UP000191418">
    <property type="component" value="Unassembled WGS sequence"/>
</dbReference>
<keyword evidence="2" id="KW-0479">Metal-binding</keyword>
<keyword evidence="1" id="KW-0004">4Fe-4S</keyword>
<dbReference type="AlphaFoldDB" id="A0A1T4S6Z8"/>
<feature type="domain" description="4Fe-4S ferredoxin-type" evidence="5">
    <location>
        <begin position="439"/>
        <end position="467"/>
    </location>
</feature>
<keyword evidence="3" id="KW-0408">Iron</keyword>
<evidence type="ECO:0000256" key="1">
    <source>
        <dbReference type="ARBA" id="ARBA00022485"/>
    </source>
</evidence>
<evidence type="ECO:0000259" key="5">
    <source>
        <dbReference type="PROSITE" id="PS51379"/>
    </source>
</evidence>